<dbReference type="EMBL" id="CAAALY010270190">
    <property type="protein sequence ID" value="VEL41625.1"/>
    <property type="molecule type" value="Genomic_DNA"/>
</dbReference>
<gene>
    <name evidence="1" type="ORF">PXEA_LOCUS35065</name>
</gene>
<name>A0A448XPF9_9PLAT</name>
<keyword evidence="2" id="KW-1185">Reference proteome</keyword>
<reference evidence="1" key="1">
    <citation type="submission" date="2018-11" db="EMBL/GenBank/DDBJ databases">
        <authorList>
            <consortium name="Pathogen Informatics"/>
        </authorList>
    </citation>
    <scope>NUCLEOTIDE SEQUENCE</scope>
</reference>
<dbReference type="Proteomes" id="UP000784294">
    <property type="component" value="Unassembled WGS sequence"/>
</dbReference>
<protein>
    <submittedName>
        <fullName evidence="1">Uncharacterized protein</fullName>
    </submittedName>
</protein>
<dbReference type="AlphaFoldDB" id="A0A448XPF9"/>
<accession>A0A448XPF9</accession>
<evidence type="ECO:0000313" key="2">
    <source>
        <dbReference type="Proteomes" id="UP000784294"/>
    </source>
</evidence>
<sequence length="80" mass="8870">MLLGRTICLHVRRNSPQSGVQPNCYRLLMRRQAPVKSSEKLENGTEMVAFALTPFLPSPSRRCAFSSSGDAQTSRCPMIS</sequence>
<evidence type="ECO:0000313" key="1">
    <source>
        <dbReference type="EMBL" id="VEL41625.1"/>
    </source>
</evidence>
<comment type="caution">
    <text evidence="1">The sequence shown here is derived from an EMBL/GenBank/DDBJ whole genome shotgun (WGS) entry which is preliminary data.</text>
</comment>
<proteinExistence type="predicted"/>
<organism evidence="1 2">
    <name type="scientific">Protopolystoma xenopodis</name>
    <dbReference type="NCBI Taxonomy" id="117903"/>
    <lineage>
        <taxon>Eukaryota</taxon>
        <taxon>Metazoa</taxon>
        <taxon>Spiralia</taxon>
        <taxon>Lophotrochozoa</taxon>
        <taxon>Platyhelminthes</taxon>
        <taxon>Monogenea</taxon>
        <taxon>Polyopisthocotylea</taxon>
        <taxon>Polystomatidea</taxon>
        <taxon>Polystomatidae</taxon>
        <taxon>Protopolystoma</taxon>
    </lineage>
</organism>